<evidence type="ECO:0000256" key="1">
    <source>
        <dbReference type="ARBA" id="ARBA00001946"/>
    </source>
</evidence>
<dbReference type="PANTHER" id="PTHR34148">
    <property type="entry name" value="ADENOSYLCOBINAMIDE-GDP RIBAZOLETRANSFERASE"/>
    <property type="match status" value="1"/>
</dbReference>
<dbReference type="InterPro" id="IPR003805">
    <property type="entry name" value="CobS"/>
</dbReference>
<comment type="caution">
    <text evidence="20">The sequence shown here is derived from an EMBL/GenBank/DDBJ whole genome shotgun (WGS) entry which is preliminary data.</text>
</comment>
<sequence>MARQETDTPLMQRLWDVPAALVLLTRLPLPPLPDHAFTNGARAVWAYPLVGLGLGAIISVICWGAALVLPPMIVAGLVLGALVLLTGAMHEDGLADTADGLWGGNDPARRLEIMKDSRIGAYGVLALILVMGLRWLGIADVGVGALVAALVISRALMTPLMLALPHARDTGLAHSVGRPDTGAVIVAVLIAALCALILAGGAGLVALIIASGVAAGMGALARAKIGGQTGDILGATQICTEIAVLLTLTALT</sequence>
<accession>A0ABW8UXN7</accession>
<reference evidence="20 21" key="1">
    <citation type="submission" date="2024-08" db="EMBL/GenBank/DDBJ databases">
        <title>Tateyamaria sp. nov., isolated from marine algae.</title>
        <authorList>
            <person name="Choi B.J."/>
            <person name="Kim J.M."/>
            <person name="Lee J.K."/>
            <person name="Choi D.G."/>
            <person name="Bayburt H."/>
            <person name="Baek J.H."/>
            <person name="Han D.M."/>
            <person name="Jeon C.O."/>
        </authorList>
    </citation>
    <scope>NUCLEOTIDE SEQUENCE [LARGE SCALE GENOMIC DNA]</scope>
    <source>
        <strain evidence="20 21">KMU-156</strain>
    </source>
</reference>
<evidence type="ECO:0000256" key="5">
    <source>
        <dbReference type="ARBA" id="ARBA00013200"/>
    </source>
</evidence>
<comment type="catalytic activity">
    <reaction evidence="18 19">
        <text>alpha-ribazole 5'-phosphate + adenosylcob(III)inamide-GDP = adenosylcob(III)alamin 5'-phosphate + GMP + H(+)</text>
        <dbReference type="Rhea" id="RHEA:23560"/>
        <dbReference type="ChEBI" id="CHEBI:15378"/>
        <dbReference type="ChEBI" id="CHEBI:57918"/>
        <dbReference type="ChEBI" id="CHEBI:58115"/>
        <dbReference type="ChEBI" id="CHEBI:60487"/>
        <dbReference type="ChEBI" id="CHEBI:60493"/>
        <dbReference type="EC" id="2.7.8.26"/>
    </reaction>
</comment>
<evidence type="ECO:0000256" key="17">
    <source>
        <dbReference type="ARBA" id="ARBA00048623"/>
    </source>
</evidence>
<feature type="transmembrane region" description="Helical" evidence="19">
    <location>
        <begin position="72"/>
        <end position="89"/>
    </location>
</feature>
<keyword evidence="13 19" id="KW-0472">Membrane</keyword>
<evidence type="ECO:0000256" key="11">
    <source>
        <dbReference type="ARBA" id="ARBA00022842"/>
    </source>
</evidence>
<evidence type="ECO:0000256" key="14">
    <source>
        <dbReference type="ARBA" id="ARBA00025228"/>
    </source>
</evidence>
<proteinExistence type="inferred from homology"/>
<dbReference type="RefSeq" id="WP_407592513.1">
    <property type="nucleotide sequence ID" value="NZ_JBHDIY010000002.1"/>
</dbReference>
<comment type="pathway">
    <text evidence="3 19">Cofactor biosynthesis; adenosylcobalamin biosynthesis; adenosylcobalamin from cob(II)yrinate a,c-diamide: step 7/7.</text>
</comment>
<organism evidence="20 21">
    <name type="scientific">Tateyamaria armeniaca</name>
    <dbReference type="NCBI Taxonomy" id="2518930"/>
    <lineage>
        <taxon>Bacteria</taxon>
        <taxon>Pseudomonadati</taxon>
        <taxon>Pseudomonadota</taxon>
        <taxon>Alphaproteobacteria</taxon>
        <taxon>Rhodobacterales</taxon>
        <taxon>Roseobacteraceae</taxon>
        <taxon>Tateyamaria</taxon>
    </lineage>
</organism>
<evidence type="ECO:0000256" key="16">
    <source>
        <dbReference type="ARBA" id="ARBA00032853"/>
    </source>
</evidence>
<evidence type="ECO:0000256" key="8">
    <source>
        <dbReference type="ARBA" id="ARBA00022573"/>
    </source>
</evidence>
<evidence type="ECO:0000256" key="19">
    <source>
        <dbReference type="HAMAP-Rule" id="MF_00719"/>
    </source>
</evidence>
<keyword evidence="7 19" id="KW-1003">Cell membrane</keyword>
<dbReference type="EC" id="2.7.8.26" evidence="5 19"/>
<dbReference type="Proteomes" id="UP001627408">
    <property type="component" value="Unassembled WGS sequence"/>
</dbReference>
<evidence type="ECO:0000256" key="15">
    <source>
        <dbReference type="ARBA" id="ARBA00032605"/>
    </source>
</evidence>
<evidence type="ECO:0000256" key="7">
    <source>
        <dbReference type="ARBA" id="ARBA00022475"/>
    </source>
</evidence>
<name>A0ABW8UXN7_9RHOB</name>
<comment type="function">
    <text evidence="14 19">Joins adenosylcobinamide-GDP and alpha-ribazole to generate adenosylcobalamin (Ado-cobalamin). Also synthesizes adenosylcobalamin 5'-phosphate from adenosylcobinamide-GDP and alpha-ribazole 5'-phosphate.</text>
</comment>
<keyword evidence="11 19" id="KW-0460">Magnesium</keyword>
<comment type="catalytic activity">
    <reaction evidence="17 19">
        <text>alpha-ribazole + adenosylcob(III)inamide-GDP = adenosylcob(III)alamin + GMP + H(+)</text>
        <dbReference type="Rhea" id="RHEA:16049"/>
        <dbReference type="ChEBI" id="CHEBI:10329"/>
        <dbReference type="ChEBI" id="CHEBI:15378"/>
        <dbReference type="ChEBI" id="CHEBI:18408"/>
        <dbReference type="ChEBI" id="CHEBI:58115"/>
        <dbReference type="ChEBI" id="CHEBI:60487"/>
        <dbReference type="EC" id="2.7.8.26"/>
    </reaction>
</comment>
<keyword evidence="12 19" id="KW-1133">Transmembrane helix</keyword>
<evidence type="ECO:0000256" key="2">
    <source>
        <dbReference type="ARBA" id="ARBA00004651"/>
    </source>
</evidence>
<keyword evidence="21" id="KW-1185">Reference proteome</keyword>
<dbReference type="HAMAP" id="MF_00719">
    <property type="entry name" value="CobS"/>
    <property type="match status" value="1"/>
</dbReference>
<comment type="similarity">
    <text evidence="4 19">Belongs to the CobS family.</text>
</comment>
<feature type="transmembrane region" description="Helical" evidence="19">
    <location>
        <begin position="184"/>
        <end position="212"/>
    </location>
</feature>
<feature type="transmembrane region" description="Helical" evidence="19">
    <location>
        <begin position="143"/>
        <end position="164"/>
    </location>
</feature>
<keyword evidence="10 19" id="KW-0812">Transmembrane</keyword>
<gene>
    <name evidence="19 20" type="primary">cobS</name>
    <name evidence="20" type="ORF">ACERZ8_12530</name>
</gene>
<dbReference type="NCBIfam" id="TIGR00317">
    <property type="entry name" value="cobS"/>
    <property type="match status" value="1"/>
</dbReference>
<comment type="subcellular location">
    <subcellularLocation>
        <location evidence="2 19">Cell membrane</location>
        <topology evidence="2 19">Multi-pass membrane protein</topology>
    </subcellularLocation>
</comment>
<feature type="transmembrane region" description="Helical" evidence="19">
    <location>
        <begin position="119"/>
        <end position="137"/>
    </location>
</feature>
<keyword evidence="8 19" id="KW-0169">Cobalamin biosynthesis</keyword>
<comment type="cofactor">
    <cofactor evidence="1 19">
        <name>Mg(2+)</name>
        <dbReference type="ChEBI" id="CHEBI:18420"/>
    </cofactor>
</comment>
<keyword evidence="9 19" id="KW-0808">Transferase</keyword>
<evidence type="ECO:0000256" key="12">
    <source>
        <dbReference type="ARBA" id="ARBA00022989"/>
    </source>
</evidence>
<dbReference type="PANTHER" id="PTHR34148:SF1">
    <property type="entry name" value="ADENOSYLCOBINAMIDE-GDP RIBAZOLETRANSFERASE"/>
    <property type="match status" value="1"/>
</dbReference>
<dbReference type="EMBL" id="JBHDIY010000002">
    <property type="protein sequence ID" value="MFL4470666.1"/>
    <property type="molecule type" value="Genomic_DNA"/>
</dbReference>
<evidence type="ECO:0000256" key="3">
    <source>
        <dbReference type="ARBA" id="ARBA00004663"/>
    </source>
</evidence>
<feature type="transmembrane region" description="Helical" evidence="19">
    <location>
        <begin position="44"/>
        <end position="66"/>
    </location>
</feature>
<evidence type="ECO:0000256" key="9">
    <source>
        <dbReference type="ARBA" id="ARBA00022679"/>
    </source>
</evidence>
<evidence type="ECO:0000256" key="13">
    <source>
        <dbReference type="ARBA" id="ARBA00023136"/>
    </source>
</evidence>
<evidence type="ECO:0000313" key="20">
    <source>
        <dbReference type="EMBL" id="MFL4470666.1"/>
    </source>
</evidence>
<evidence type="ECO:0000256" key="6">
    <source>
        <dbReference type="ARBA" id="ARBA00015850"/>
    </source>
</evidence>
<dbReference type="Pfam" id="PF02654">
    <property type="entry name" value="CobS"/>
    <property type="match status" value="1"/>
</dbReference>
<evidence type="ECO:0000313" key="21">
    <source>
        <dbReference type="Proteomes" id="UP001627408"/>
    </source>
</evidence>
<dbReference type="GO" id="GO:0051073">
    <property type="term" value="F:adenosylcobinamide-GDP ribazoletransferase activity"/>
    <property type="evidence" value="ECO:0007669"/>
    <property type="project" value="UniProtKB-EC"/>
</dbReference>
<evidence type="ECO:0000256" key="4">
    <source>
        <dbReference type="ARBA" id="ARBA00010561"/>
    </source>
</evidence>
<evidence type="ECO:0000256" key="10">
    <source>
        <dbReference type="ARBA" id="ARBA00022692"/>
    </source>
</evidence>
<protein>
    <recommendedName>
        <fullName evidence="6 19">Adenosylcobinamide-GDP ribazoletransferase</fullName>
        <ecNumber evidence="5 19">2.7.8.26</ecNumber>
    </recommendedName>
    <alternativeName>
        <fullName evidence="16 19">Cobalamin synthase</fullName>
    </alternativeName>
    <alternativeName>
        <fullName evidence="15 19">Cobalamin-5'-phosphate synthase</fullName>
    </alternativeName>
</protein>
<evidence type="ECO:0000256" key="18">
    <source>
        <dbReference type="ARBA" id="ARBA00049504"/>
    </source>
</evidence>